<dbReference type="SUPFAM" id="SSF52172">
    <property type="entry name" value="CheY-like"/>
    <property type="match status" value="1"/>
</dbReference>
<keyword evidence="2" id="KW-0805">Transcription regulation</keyword>
<evidence type="ECO:0000259" key="9">
    <source>
        <dbReference type="PROSITE" id="PS51755"/>
    </source>
</evidence>
<evidence type="ECO:0000256" key="2">
    <source>
        <dbReference type="ARBA" id="ARBA00023015"/>
    </source>
</evidence>
<dbReference type="InterPro" id="IPR036388">
    <property type="entry name" value="WH-like_DNA-bd_sf"/>
</dbReference>
<organism evidence="10 11">
    <name type="scientific">Streptomyces phaeochromogenes</name>
    <dbReference type="NCBI Taxonomy" id="1923"/>
    <lineage>
        <taxon>Bacteria</taxon>
        <taxon>Bacillati</taxon>
        <taxon>Actinomycetota</taxon>
        <taxon>Actinomycetes</taxon>
        <taxon>Kitasatosporales</taxon>
        <taxon>Streptomycetaceae</taxon>
        <taxon>Streptomyces</taxon>
        <taxon>Streptomyces phaeochromogenes group</taxon>
    </lineage>
</organism>
<dbReference type="Gene3D" id="1.10.10.10">
    <property type="entry name" value="Winged helix-like DNA-binding domain superfamily/Winged helix DNA-binding domain"/>
    <property type="match status" value="1"/>
</dbReference>
<evidence type="ECO:0000256" key="6">
    <source>
        <dbReference type="PROSITE-ProRule" id="PRU01091"/>
    </source>
</evidence>
<dbReference type="InterPro" id="IPR001789">
    <property type="entry name" value="Sig_transdc_resp-reg_receiver"/>
</dbReference>
<keyword evidence="3 6" id="KW-0238">DNA-binding</keyword>
<protein>
    <submittedName>
        <fullName evidence="10">Response regulator transcription factor</fullName>
    </submittedName>
</protein>
<evidence type="ECO:0000256" key="4">
    <source>
        <dbReference type="ARBA" id="ARBA00023163"/>
    </source>
</evidence>
<dbReference type="RefSeq" id="WP_326762246.1">
    <property type="nucleotide sequence ID" value="NZ_CP109135.1"/>
</dbReference>
<dbReference type="Proteomes" id="UP001340816">
    <property type="component" value="Chromosome"/>
</dbReference>
<evidence type="ECO:0000313" key="11">
    <source>
        <dbReference type="Proteomes" id="UP001340816"/>
    </source>
</evidence>
<dbReference type="Gene3D" id="3.40.50.2300">
    <property type="match status" value="1"/>
</dbReference>
<feature type="domain" description="OmpR/PhoB-type" evidence="9">
    <location>
        <begin position="144"/>
        <end position="242"/>
    </location>
</feature>
<feature type="domain" description="Response regulatory" evidence="8">
    <location>
        <begin position="22"/>
        <end position="135"/>
    </location>
</feature>
<evidence type="ECO:0000256" key="3">
    <source>
        <dbReference type="ARBA" id="ARBA00023125"/>
    </source>
</evidence>
<dbReference type="EMBL" id="CP109135">
    <property type="protein sequence ID" value="WSD20591.1"/>
    <property type="molecule type" value="Genomic_DNA"/>
</dbReference>
<dbReference type="InterPro" id="IPR011006">
    <property type="entry name" value="CheY-like_superfamily"/>
</dbReference>
<keyword evidence="1 5" id="KW-0597">Phosphoprotein</keyword>
<evidence type="ECO:0000256" key="5">
    <source>
        <dbReference type="PROSITE-ProRule" id="PRU00169"/>
    </source>
</evidence>
<accession>A0ABZ1HSX3</accession>
<dbReference type="InterPro" id="IPR039420">
    <property type="entry name" value="WalR-like"/>
</dbReference>
<proteinExistence type="predicted"/>
<dbReference type="InterPro" id="IPR016032">
    <property type="entry name" value="Sig_transdc_resp-reg_C-effctor"/>
</dbReference>
<dbReference type="SMART" id="SM00862">
    <property type="entry name" value="Trans_reg_C"/>
    <property type="match status" value="1"/>
</dbReference>
<evidence type="ECO:0000256" key="7">
    <source>
        <dbReference type="SAM" id="MobiDB-lite"/>
    </source>
</evidence>
<gene>
    <name evidence="10" type="ORF">OHB35_49220</name>
</gene>
<evidence type="ECO:0000256" key="1">
    <source>
        <dbReference type="ARBA" id="ARBA00022553"/>
    </source>
</evidence>
<keyword evidence="11" id="KW-1185">Reference proteome</keyword>
<dbReference type="InterPro" id="IPR001867">
    <property type="entry name" value="OmpR/PhoB-type_DNA-bd"/>
</dbReference>
<dbReference type="PROSITE" id="PS51755">
    <property type="entry name" value="OMPR_PHOB"/>
    <property type="match status" value="1"/>
</dbReference>
<reference evidence="10 11" key="1">
    <citation type="submission" date="2022-10" db="EMBL/GenBank/DDBJ databases">
        <title>The complete genomes of actinobacterial strains from the NBC collection.</title>
        <authorList>
            <person name="Joergensen T.S."/>
            <person name="Alvarez Arevalo M."/>
            <person name="Sterndorff E.B."/>
            <person name="Faurdal D."/>
            <person name="Vuksanovic O."/>
            <person name="Mourched A.-S."/>
            <person name="Charusanti P."/>
            <person name="Shaw S."/>
            <person name="Blin K."/>
            <person name="Weber T."/>
        </authorList>
    </citation>
    <scope>NUCLEOTIDE SEQUENCE [LARGE SCALE GENOMIC DNA]</scope>
    <source>
        <strain evidence="10 11">NBC 01752</strain>
    </source>
</reference>
<name>A0ABZ1HSX3_STRPH</name>
<dbReference type="SUPFAM" id="SSF46894">
    <property type="entry name" value="C-terminal effector domain of the bipartite response regulators"/>
    <property type="match status" value="1"/>
</dbReference>
<dbReference type="CDD" id="cd00383">
    <property type="entry name" value="trans_reg_C"/>
    <property type="match status" value="1"/>
</dbReference>
<feature type="region of interest" description="Disordered" evidence="7">
    <location>
        <begin position="241"/>
        <end position="281"/>
    </location>
</feature>
<feature type="DNA-binding region" description="OmpR/PhoB-type" evidence="6">
    <location>
        <begin position="144"/>
        <end position="242"/>
    </location>
</feature>
<sequence length="281" mass="30109">MEQQPHESVAGASADGRTGTARVLVVDDDPTVAEVVSGYLDRAGYLVDRAEDGPTALAGAAAHWPDLVVLDLMLPGMDGLEVCRRLRGRGPVPVIMLTARGDEDDRILGLEVGADDYVTKPFSPRELVLRVESVLRRTRPRAGTRTHSAAGLTVDPAARRATKNGGELALTLREFDLLAFFLRHPGRAFSREDLMREVWGWDFGDLSTVTVHVRRLRNKVEDDPAKPRLIQTVWGVGYRFEAAGPSGSSNPSGPSGLAGLSGSSEPPGPSDLPGLSGQGEE</sequence>
<feature type="compositionally biased region" description="Low complexity" evidence="7">
    <location>
        <begin position="244"/>
        <end position="275"/>
    </location>
</feature>
<evidence type="ECO:0000259" key="8">
    <source>
        <dbReference type="PROSITE" id="PS50110"/>
    </source>
</evidence>
<evidence type="ECO:0000313" key="10">
    <source>
        <dbReference type="EMBL" id="WSD20591.1"/>
    </source>
</evidence>
<dbReference type="PANTHER" id="PTHR48111">
    <property type="entry name" value="REGULATOR OF RPOS"/>
    <property type="match status" value="1"/>
</dbReference>
<dbReference type="PANTHER" id="PTHR48111:SF4">
    <property type="entry name" value="DNA-BINDING DUAL TRANSCRIPTIONAL REGULATOR OMPR"/>
    <property type="match status" value="1"/>
</dbReference>
<dbReference type="CDD" id="cd17574">
    <property type="entry name" value="REC_OmpR"/>
    <property type="match status" value="1"/>
</dbReference>
<dbReference type="Pfam" id="PF00486">
    <property type="entry name" value="Trans_reg_C"/>
    <property type="match status" value="1"/>
</dbReference>
<dbReference type="SMART" id="SM00448">
    <property type="entry name" value="REC"/>
    <property type="match status" value="1"/>
</dbReference>
<keyword evidence="4" id="KW-0804">Transcription</keyword>
<dbReference type="Pfam" id="PF00072">
    <property type="entry name" value="Response_reg"/>
    <property type="match status" value="1"/>
</dbReference>
<dbReference type="PROSITE" id="PS50110">
    <property type="entry name" value="RESPONSE_REGULATORY"/>
    <property type="match status" value="1"/>
</dbReference>
<feature type="modified residue" description="4-aspartylphosphate" evidence="5">
    <location>
        <position position="71"/>
    </location>
</feature>
<dbReference type="Gene3D" id="6.10.250.690">
    <property type="match status" value="1"/>
</dbReference>